<protein>
    <recommendedName>
        <fullName evidence="4">Secreted protein</fullName>
    </recommendedName>
</protein>
<gene>
    <name evidence="2" type="ORF">GCM10010468_26990</name>
</gene>
<comment type="caution">
    <text evidence="2">The sequence shown here is derived from an EMBL/GenBank/DDBJ whole genome shotgun (WGS) entry which is preliminary data.</text>
</comment>
<keyword evidence="1" id="KW-0732">Signal</keyword>
<evidence type="ECO:0000256" key="1">
    <source>
        <dbReference type="SAM" id="SignalP"/>
    </source>
</evidence>
<name>A0ABP6Q8N4_9ACTN</name>
<proteinExistence type="predicted"/>
<sequence length="249" mass="25155">MKTVFRVAVAGAVVTGVLVAPVAARADYQPSDADFASCPALPADAVKLFWNCVSVNLDKGRFKLGALDQTLTESIPITVAVGFVDGKLTTISSGLGGGSSSSFGIDVPLIGTISVSIEPVGSVGGGGLIPTSLPFKIHLSHWLLGSGCYIGTDAAPIVIKPQITNPRIEFSGWNGILRADVSDTTFAVPGATGCGLGGLFNGAVNAAAGTPSASGSNSLKFDAHVRLRNYQLGTITPSLGMLANAAPAT</sequence>
<keyword evidence="3" id="KW-1185">Reference proteome</keyword>
<feature type="chain" id="PRO_5045116802" description="Secreted protein" evidence="1">
    <location>
        <begin position="27"/>
        <end position="249"/>
    </location>
</feature>
<evidence type="ECO:0008006" key="4">
    <source>
        <dbReference type="Google" id="ProtNLM"/>
    </source>
</evidence>
<evidence type="ECO:0000313" key="2">
    <source>
        <dbReference type="EMBL" id="GAA3209551.1"/>
    </source>
</evidence>
<dbReference type="EMBL" id="BAAAUV010000006">
    <property type="protein sequence ID" value="GAA3209551.1"/>
    <property type="molecule type" value="Genomic_DNA"/>
</dbReference>
<dbReference type="Proteomes" id="UP001501237">
    <property type="component" value="Unassembled WGS sequence"/>
</dbReference>
<evidence type="ECO:0000313" key="3">
    <source>
        <dbReference type="Proteomes" id="UP001501237"/>
    </source>
</evidence>
<reference evidence="3" key="1">
    <citation type="journal article" date="2019" name="Int. J. Syst. Evol. Microbiol.">
        <title>The Global Catalogue of Microorganisms (GCM) 10K type strain sequencing project: providing services to taxonomists for standard genome sequencing and annotation.</title>
        <authorList>
            <consortium name="The Broad Institute Genomics Platform"/>
            <consortium name="The Broad Institute Genome Sequencing Center for Infectious Disease"/>
            <person name="Wu L."/>
            <person name="Ma J."/>
        </authorList>
    </citation>
    <scope>NUCLEOTIDE SEQUENCE [LARGE SCALE GENOMIC DNA]</scope>
    <source>
        <strain evidence="3">JCM 9377</strain>
    </source>
</reference>
<organism evidence="2 3">
    <name type="scientific">Actinocorallia longicatena</name>
    <dbReference type="NCBI Taxonomy" id="111803"/>
    <lineage>
        <taxon>Bacteria</taxon>
        <taxon>Bacillati</taxon>
        <taxon>Actinomycetota</taxon>
        <taxon>Actinomycetes</taxon>
        <taxon>Streptosporangiales</taxon>
        <taxon>Thermomonosporaceae</taxon>
        <taxon>Actinocorallia</taxon>
    </lineage>
</organism>
<feature type="signal peptide" evidence="1">
    <location>
        <begin position="1"/>
        <end position="26"/>
    </location>
</feature>
<accession>A0ABP6Q8N4</accession>